<dbReference type="CDD" id="cd00033">
    <property type="entry name" value="CCP"/>
    <property type="match status" value="4"/>
</dbReference>
<dbReference type="PANTHER" id="PTHR45656:SF4">
    <property type="entry name" value="PROTEIN CBR-CLEC-78"/>
    <property type="match status" value="1"/>
</dbReference>
<dbReference type="SUPFAM" id="SSF57535">
    <property type="entry name" value="Complement control module/SCR domain"/>
    <property type="match status" value="4"/>
</dbReference>
<evidence type="ECO:0000256" key="2">
    <source>
        <dbReference type="ARBA" id="ARBA00022737"/>
    </source>
</evidence>
<dbReference type="InterPro" id="IPR035976">
    <property type="entry name" value="Sushi/SCR/CCP_sf"/>
</dbReference>
<evidence type="ECO:0000256" key="4">
    <source>
        <dbReference type="PROSITE-ProRule" id="PRU00302"/>
    </source>
</evidence>
<keyword evidence="4" id="KW-0768">Sushi</keyword>
<evidence type="ECO:0000256" key="1">
    <source>
        <dbReference type="ARBA" id="ARBA00022729"/>
    </source>
</evidence>
<dbReference type="InterPro" id="IPR003609">
    <property type="entry name" value="Pan_app"/>
</dbReference>
<feature type="domain" description="Sushi" evidence="5">
    <location>
        <begin position="113"/>
        <end position="172"/>
    </location>
</feature>
<comment type="caution">
    <text evidence="6">The sequence shown here is derived from an EMBL/GenBank/DDBJ whole genome shotgun (WGS) entry which is preliminary data.</text>
</comment>
<dbReference type="PROSITE" id="PS50923">
    <property type="entry name" value="SUSHI"/>
    <property type="match status" value="3"/>
</dbReference>
<keyword evidence="1" id="KW-0732">Signal</keyword>
<reference evidence="6 7" key="1">
    <citation type="journal article" date="2023" name="Sci. Data">
        <title>Genome assembly of the Korean intertidal mud-creeper Batillaria attramentaria.</title>
        <authorList>
            <person name="Patra A.K."/>
            <person name="Ho P.T."/>
            <person name="Jun S."/>
            <person name="Lee S.J."/>
            <person name="Kim Y."/>
            <person name="Won Y.J."/>
        </authorList>
    </citation>
    <scope>NUCLEOTIDE SEQUENCE [LARGE SCALE GENOMIC DNA]</scope>
    <source>
        <strain evidence="6">Wonlab-2016</strain>
    </source>
</reference>
<feature type="domain" description="Sushi" evidence="5">
    <location>
        <begin position="174"/>
        <end position="228"/>
    </location>
</feature>
<organism evidence="6 7">
    <name type="scientific">Batillaria attramentaria</name>
    <dbReference type="NCBI Taxonomy" id="370345"/>
    <lineage>
        <taxon>Eukaryota</taxon>
        <taxon>Metazoa</taxon>
        <taxon>Spiralia</taxon>
        <taxon>Lophotrochozoa</taxon>
        <taxon>Mollusca</taxon>
        <taxon>Gastropoda</taxon>
        <taxon>Caenogastropoda</taxon>
        <taxon>Sorbeoconcha</taxon>
        <taxon>Cerithioidea</taxon>
        <taxon>Batillariidae</taxon>
        <taxon>Batillaria</taxon>
    </lineage>
</organism>
<feature type="non-terminal residue" evidence="6">
    <location>
        <position position="339"/>
    </location>
</feature>
<sequence length="339" mass="35435">MQLSMSSLVGKDQKMNGQPFVRFSPRGLQSCAAECKRRPRCLSFNFHLATLMCELNKWGSSSQSANLQTAAGYWFSDVSQWPDNMLGPCDGATCQLTEKCVLDNNGEAVCVPTECEEAPEVDNAQLLDNVTREVGLSTSYTCNTGYVLEGSSTEITCRTDGHWTPPQFTCRDCGPAPDVPNAVKTNSQTAPGSTTTYECSVGGLVNGPAEITCGSDGTWPPATFSCVDCGPAPDVPNAVKTSSQTAPGSTTTYECSVGGLVNGPAEITCGSDGTWPPATFSCVDCGPAPDVPNAVKTNNPTTPGSTTTYQCSQGALVDGPAEVTCGSDGTWSPDTFSCV</sequence>
<dbReference type="Pfam" id="PF00084">
    <property type="entry name" value="Sushi"/>
    <property type="match status" value="4"/>
</dbReference>
<evidence type="ECO:0000256" key="3">
    <source>
        <dbReference type="ARBA" id="ARBA00023157"/>
    </source>
</evidence>
<feature type="disulfide bond" evidence="4">
    <location>
        <begin position="311"/>
        <end position="338"/>
    </location>
</feature>
<proteinExistence type="predicted"/>
<dbReference type="SMART" id="SM00032">
    <property type="entry name" value="CCP"/>
    <property type="match status" value="4"/>
</dbReference>
<dbReference type="Proteomes" id="UP001519460">
    <property type="component" value="Unassembled WGS sequence"/>
</dbReference>
<dbReference type="PANTHER" id="PTHR45656">
    <property type="entry name" value="PROTEIN CBR-CLEC-78"/>
    <property type="match status" value="1"/>
</dbReference>
<dbReference type="InterPro" id="IPR051277">
    <property type="entry name" value="SEZ6_CSMD_C4BPB_Regulators"/>
</dbReference>
<keyword evidence="2" id="KW-0677">Repeat</keyword>
<keyword evidence="3 4" id="KW-1015">Disulfide bond</keyword>
<dbReference type="SUPFAM" id="SSF57414">
    <property type="entry name" value="Hairpin loop containing domain-like"/>
    <property type="match status" value="1"/>
</dbReference>
<evidence type="ECO:0000313" key="7">
    <source>
        <dbReference type="Proteomes" id="UP001519460"/>
    </source>
</evidence>
<accession>A0ABD0KA76</accession>
<protein>
    <recommendedName>
        <fullName evidence="5">Sushi domain-containing protein</fullName>
    </recommendedName>
</protein>
<feature type="disulfide bond" evidence="4">
    <location>
        <begin position="199"/>
        <end position="226"/>
    </location>
</feature>
<gene>
    <name evidence="6" type="ORF">BaRGS_00024765</name>
</gene>
<evidence type="ECO:0000259" key="5">
    <source>
        <dbReference type="PROSITE" id="PS50923"/>
    </source>
</evidence>
<feature type="domain" description="Sushi" evidence="5">
    <location>
        <begin position="283"/>
        <end position="339"/>
    </location>
</feature>
<dbReference type="EMBL" id="JACVVK020000217">
    <property type="protein sequence ID" value="KAK7484030.1"/>
    <property type="molecule type" value="Genomic_DNA"/>
</dbReference>
<keyword evidence="7" id="KW-1185">Reference proteome</keyword>
<dbReference type="InterPro" id="IPR000436">
    <property type="entry name" value="Sushi_SCR_CCP_dom"/>
</dbReference>
<name>A0ABD0KA76_9CAEN</name>
<dbReference type="Gene3D" id="2.10.70.10">
    <property type="entry name" value="Complement Module, domain 1"/>
    <property type="match status" value="4"/>
</dbReference>
<evidence type="ECO:0000313" key="6">
    <source>
        <dbReference type="EMBL" id="KAK7484030.1"/>
    </source>
</evidence>
<dbReference type="AlphaFoldDB" id="A0ABD0KA76"/>
<comment type="caution">
    <text evidence="4">Lacks conserved residue(s) required for the propagation of feature annotation.</text>
</comment>
<dbReference type="Pfam" id="PF00024">
    <property type="entry name" value="PAN_1"/>
    <property type="match status" value="1"/>
</dbReference>